<name>A0AAJ0BTJ4_9PEZI</name>
<keyword evidence="9 17" id="KW-0418">Kinase</keyword>
<organism evidence="17 18">
    <name type="scientific">Phialemonium atrogriseum</name>
    <dbReference type="NCBI Taxonomy" id="1093897"/>
    <lineage>
        <taxon>Eukaryota</taxon>
        <taxon>Fungi</taxon>
        <taxon>Dikarya</taxon>
        <taxon>Ascomycota</taxon>
        <taxon>Pezizomycotina</taxon>
        <taxon>Sordariomycetes</taxon>
        <taxon>Sordariomycetidae</taxon>
        <taxon>Cephalothecales</taxon>
        <taxon>Cephalothecaceae</taxon>
        <taxon>Phialemonium</taxon>
    </lineage>
</organism>
<dbReference type="GO" id="GO:0004674">
    <property type="term" value="F:protein serine/threonine kinase activity"/>
    <property type="evidence" value="ECO:0007669"/>
    <property type="project" value="UniProtKB-KW"/>
</dbReference>
<evidence type="ECO:0000256" key="8">
    <source>
        <dbReference type="ARBA" id="ARBA00022741"/>
    </source>
</evidence>
<evidence type="ECO:0000256" key="4">
    <source>
        <dbReference type="ARBA" id="ARBA00013948"/>
    </source>
</evidence>
<evidence type="ECO:0000256" key="13">
    <source>
        <dbReference type="ARBA" id="ARBA00047899"/>
    </source>
</evidence>
<evidence type="ECO:0000256" key="15">
    <source>
        <dbReference type="PROSITE-ProRule" id="PRU10141"/>
    </source>
</evidence>
<protein>
    <recommendedName>
        <fullName evidence="5">EKC/KEOPS complex subunit BUD32</fullName>
        <ecNumber evidence="3">2.7.11.1</ecNumber>
    </recommendedName>
    <alternativeName>
        <fullName evidence="11 12">Atypical Serine/threonine protein kinase BUD32</fullName>
    </alternativeName>
    <alternativeName>
        <fullName evidence="4">EKC/KEOPS complex subunit bud32</fullName>
    </alternativeName>
</protein>
<dbReference type="Gene3D" id="3.30.200.20">
    <property type="entry name" value="Phosphorylase Kinase, domain 1"/>
    <property type="match status" value="1"/>
</dbReference>
<sequence>MYDDWEGEDIDRYFPGGLHPVALGDFLDADGRFKVVHKLGNGGFATVWLCRDTRENKWRALKILEAELSREDCAEMKFLQLLTEAGALEEAAANHIVLPLEHFYITGPNGRHLAFVLPLMSEPVSGVWSVESIDQDVPLMKDICYQAAEGLAFLHSRGICHGDFRATNVMLRVEGVDDLSEEDMLKVLRQPILYELGELDHPSMPKYLVYMTCFSVKSPHVVPEIGIADFGESFHVSNAPKSCGIPPGFRAPELVFRHGPGFGVDIWALACLISEVRHQIPPNCVSSDVEELVMEWEELIGPLPEPFRSTYIERGYACRGDDDGGPRMPPAEIPLTESLTRTRDHAARLAAGRLEQYGFEDFLEARYRGPVTIWESSKNGGAGGMVDYRIPDDEAIQLVDLFRWVLKYSAEERPTVKEIMQHPWFEGRTRKQGPTETAPDTLKTETVMVDGELANRRWGLNNLRAFASVIFGFFQQHLRW</sequence>
<evidence type="ECO:0000256" key="1">
    <source>
        <dbReference type="ARBA" id="ARBA00003747"/>
    </source>
</evidence>
<evidence type="ECO:0000256" key="5">
    <source>
        <dbReference type="ARBA" id="ARBA00019973"/>
    </source>
</evidence>
<dbReference type="GO" id="GO:0050684">
    <property type="term" value="P:regulation of mRNA processing"/>
    <property type="evidence" value="ECO:0007669"/>
    <property type="project" value="TreeGrafter"/>
</dbReference>
<dbReference type="GO" id="GO:0000245">
    <property type="term" value="P:spliceosomal complex assembly"/>
    <property type="evidence" value="ECO:0007669"/>
    <property type="project" value="TreeGrafter"/>
</dbReference>
<evidence type="ECO:0000256" key="2">
    <source>
        <dbReference type="ARBA" id="ARBA00011534"/>
    </source>
</evidence>
<comment type="catalytic activity">
    <reaction evidence="14">
        <text>L-seryl-[protein] + ATP = O-phospho-L-seryl-[protein] + ADP + H(+)</text>
        <dbReference type="Rhea" id="RHEA:17989"/>
        <dbReference type="Rhea" id="RHEA-COMP:9863"/>
        <dbReference type="Rhea" id="RHEA-COMP:11604"/>
        <dbReference type="ChEBI" id="CHEBI:15378"/>
        <dbReference type="ChEBI" id="CHEBI:29999"/>
        <dbReference type="ChEBI" id="CHEBI:30616"/>
        <dbReference type="ChEBI" id="CHEBI:83421"/>
        <dbReference type="ChEBI" id="CHEBI:456216"/>
        <dbReference type="EC" id="2.7.11.1"/>
    </reaction>
</comment>
<dbReference type="AlphaFoldDB" id="A0AAJ0BTJ4"/>
<dbReference type="PANTHER" id="PTHR47634:SF9">
    <property type="entry name" value="PROTEIN KINASE DOMAIN-CONTAINING PROTEIN-RELATED"/>
    <property type="match status" value="1"/>
</dbReference>
<comment type="subunit">
    <text evidence="2">Component of the EKC/KEOPS complex composed of at least BUD32, CGI121, GON7, KAE1 and PCC1; the whole complex dimerizes.</text>
</comment>
<evidence type="ECO:0000256" key="7">
    <source>
        <dbReference type="ARBA" id="ARBA00022679"/>
    </source>
</evidence>
<proteinExistence type="predicted"/>
<dbReference type="Proteomes" id="UP001244011">
    <property type="component" value="Unassembled WGS sequence"/>
</dbReference>
<dbReference type="PROSITE" id="PS00107">
    <property type="entry name" value="PROTEIN_KINASE_ATP"/>
    <property type="match status" value="1"/>
</dbReference>
<dbReference type="PROSITE" id="PS50011">
    <property type="entry name" value="PROTEIN_KINASE_DOM"/>
    <property type="match status" value="1"/>
</dbReference>
<feature type="domain" description="Protein kinase" evidence="16">
    <location>
        <begin position="33"/>
        <end position="425"/>
    </location>
</feature>
<evidence type="ECO:0000259" key="16">
    <source>
        <dbReference type="PROSITE" id="PS50011"/>
    </source>
</evidence>
<dbReference type="EMBL" id="MU839021">
    <property type="protein sequence ID" value="KAK1764229.1"/>
    <property type="molecule type" value="Genomic_DNA"/>
</dbReference>
<dbReference type="InterPro" id="IPR008266">
    <property type="entry name" value="Tyr_kinase_AS"/>
</dbReference>
<comment type="caution">
    <text evidence="17">The sequence shown here is derived from an EMBL/GenBank/DDBJ whole genome shotgun (WGS) entry which is preliminary data.</text>
</comment>
<keyword evidence="7" id="KW-0808">Transferase</keyword>
<dbReference type="InterPro" id="IPR011009">
    <property type="entry name" value="Kinase-like_dom_sf"/>
</dbReference>
<reference evidence="17" key="1">
    <citation type="submission" date="2023-06" db="EMBL/GenBank/DDBJ databases">
        <title>Genome-scale phylogeny and comparative genomics of the fungal order Sordariales.</title>
        <authorList>
            <consortium name="Lawrence Berkeley National Laboratory"/>
            <person name="Hensen N."/>
            <person name="Bonometti L."/>
            <person name="Westerberg I."/>
            <person name="Brannstrom I.O."/>
            <person name="Guillou S."/>
            <person name="Cros-Aarteil S."/>
            <person name="Calhoun S."/>
            <person name="Haridas S."/>
            <person name="Kuo A."/>
            <person name="Mondo S."/>
            <person name="Pangilinan J."/>
            <person name="Riley R."/>
            <person name="Labutti K."/>
            <person name="Andreopoulos B."/>
            <person name="Lipzen A."/>
            <person name="Chen C."/>
            <person name="Yanf M."/>
            <person name="Daum C."/>
            <person name="Ng V."/>
            <person name="Clum A."/>
            <person name="Steindorff A."/>
            <person name="Ohm R."/>
            <person name="Martin F."/>
            <person name="Silar P."/>
            <person name="Natvig D."/>
            <person name="Lalanne C."/>
            <person name="Gautier V."/>
            <person name="Ament-Velasquez S.L."/>
            <person name="Kruys A."/>
            <person name="Hutchinson M.I."/>
            <person name="Powell A.J."/>
            <person name="Barry K."/>
            <person name="Miller A.N."/>
            <person name="Grigoriev I.V."/>
            <person name="Debuchy R."/>
            <person name="Gladieux P."/>
            <person name="Thoren M.H."/>
            <person name="Johannesson H."/>
        </authorList>
    </citation>
    <scope>NUCLEOTIDE SEQUENCE</scope>
    <source>
        <strain evidence="17">8032-3</strain>
    </source>
</reference>
<dbReference type="InterPro" id="IPR051334">
    <property type="entry name" value="SRPK"/>
</dbReference>
<dbReference type="GeneID" id="85308055"/>
<evidence type="ECO:0000256" key="14">
    <source>
        <dbReference type="ARBA" id="ARBA00048679"/>
    </source>
</evidence>
<keyword evidence="6" id="KW-0723">Serine/threonine-protein kinase</keyword>
<gene>
    <name evidence="17" type="ORF">QBC33DRAFT_457801</name>
</gene>
<dbReference type="RefSeq" id="XP_060280442.1">
    <property type="nucleotide sequence ID" value="XM_060424868.1"/>
</dbReference>
<accession>A0AAJ0BTJ4</accession>
<evidence type="ECO:0000256" key="9">
    <source>
        <dbReference type="ARBA" id="ARBA00022777"/>
    </source>
</evidence>
<dbReference type="EC" id="2.7.11.1" evidence="3"/>
<evidence type="ECO:0000313" key="17">
    <source>
        <dbReference type="EMBL" id="KAK1764229.1"/>
    </source>
</evidence>
<dbReference type="GO" id="GO:0005524">
    <property type="term" value="F:ATP binding"/>
    <property type="evidence" value="ECO:0007669"/>
    <property type="project" value="UniProtKB-UniRule"/>
</dbReference>
<comment type="function">
    <text evidence="1">Component of the EKC/KEOPS complex that is required for the formation of a threonylcarbamoyl group on adenosine at position 37 (t(6)A37) in tRNAs that read codons beginning with adenine. The complex is probably involved in the transfer of the threonylcarbamoyl moiety of threonylcarbamoyl-AMP (TC-AMP) to the N6 group of A37. BUD32 has ATPase activity in the context of the EKC/KEOPS complex and likely plays a supporting role to the catalytic subunit KAE1. The EKC/KEOPS complex also promotes both telomere uncapping and telomere elongation. The complex is required for efficient recruitment of transcriptional coactivators.</text>
</comment>
<keyword evidence="8 15" id="KW-0547">Nucleotide-binding</keyword>
<dbReference type="InterPro" id="IPR017441">
    <property type="entry name" value="Protein_kinase_ATP_BS"/>
</dbReference>
<evidence type="ECO:0000256" key="6">
    <source>
        <dbReference type="ARBA" id="ARBA00022527"/>
    </source>
</evidence>
<dbReference type="SMART" id="SM00220">
    <property type="entry name" value="S_TKc"/>
    <property type="match status" value="1"/>
</dbReference>
<keyword evidence="10 15" id="KW-0067">ATP-binding</keyword>
<dbReference type="PANTHER" id="PTHR47634">
    <property type="entry name" value="PROTEIN KINASE DOMAIN-CONTAINING PROTEIN-RELATED"/>
    <property type="match status" value="1"/>
</dbReference>
<dbReference type="Pfam" id="PF00069">
    <property type="entry name" value="Pkinase"/>
    <property type="match status" value="2"/>
</dbReference>
<evidence type="ECO:0000256" key="12">
    <source>
        <dbReference type="ARBA" id="ARBA00033194"/>
    </source>
</evidence>
<evidence type="ECO:0000256" key="10">
    <source>
        <dbReference type="ARBA" id="ARBA00022840"/>
    </source>
</evidence>
<dbReference type="InterPro" id="IPR000719">
    <property type="entry name" value="Prot_kinase_dom"/>
</dbReference>
<keyword evidence="18" id="KW-1185">Reference proteome</keyword>
<evidence type="ECO:0000256" key="11">
    <source>
        <dbReference type="ARBA" id="ARBA00030980"/>
    </source>
</evidence>
<evidence type="ECO:0000256" key="3">
    <source>
        <dbReference type="ARBA" id="ARBA00012513"/>
    </source>
</evidence>
<feature type="binding site" evidence="15">
    <location>
        <position position="62"/>
    </location>
    <ligand>
        <name>ATP</name>
        <dbReference type="ChEBI" id="CHEBI:30616"/>
    </ligand>
</feature>
<dbReference type="SUPFAM" id="SSF56112">
    <property type="entry name" value="Protein kinase-like (PK-like)"/>
    <property type="match status" value="1"/>
</dbReference>
<dbReference type="PROSITE" id="PS00109">
    <property type="entry name" value="PROTEIN_KINASE_TYR"/>
    <property type="match status" value="1"/>
</dbReference>
<comment type="catalytic activity">
    <reaction evidence="13">
        <text>L-threonyl-[protein] + ATP = O-phospho-L-threonyl-[protein] + ADP + H(+)</text>
        <dbReference type="Rhea" id="RHEA:46608"/>
        <dbReference type="Rhea" id="RHEA-COMP:11060"/>
        <dbReference type="Rhea" id="RHEA-COMP:11605"/>
        <dbReference type="ChEBI" id="CHEBI:15378"/>
        <dbReference type="ChEBI" id="CHEBI:30013"/>
        <dbReference type="ChEBI" id="CHEBI:30616"/>
        <dbReference type="ChEBI" id="CHEBI:61977"/>
        <dbReference type="ChEBI" id="CHEBI:456216"/>
        <dbReference type="EC" id="2.7.11.1"/>
    </reaction>
</comment>
<evidence type="ECO:0000313" key="18">
    <source>
        <dbReference type="Proteomes" id="UP001244011"/>
    </source>
</evidence>
<dbReference type="Gene3D" id="1.10.510.10">
    <property type="entry name" value="Transferase(Phosphotransferase) domain 1"/>
    <property type="match status" value="1"/>
</dbReference>